<comment type="caution">
    <text evidence="5">The sequence shown here is derived from an EMBL/GenBank/DDBJ whole genome shotgun (WGS) entry which is preliminary data.</text>
</comment>
<accession>A0A2T2WFL9</accession>
<evidence type="ECO:0000313" key="5">
    <source>
        <dbReference type="EMBL" id="PSR21047.1"/>
    </source>
</evidence>
<dbReference type="GO" id="GO:0003677">
    <property type="term" value="F:DNA binding"/>
    <property type="evidence" value="ECO:0007669"/>
    <property type="project" value="UniProtKB-KW"/>
</dbReference>
<organism evidence="5 6">
    <name type="scientific">Sulfobacillus acidophilus</name>
    <dbReference type="NCBI Taxonomy" id="53633"/>
    <lineage>
        <taxon>Bacteria</taxon>
        <taxon>Bacillati</taxon>
        <taxon>Bacillota</taxon>
        <taxon>Clostridia</taxon>
        <taxon>Eubacteriales</taxon>
        <taxon>Clostridiales Family XVII. Incertae Sedis</taxon>
        <taxon>Sulfobacillus</taxon>
    </lineage>
</organism>
<dbReference type="Pfam" id="PF00392">
    <property type="entry name" value="GntR"/>
    <property type="match status" value="1"/>
</dbReference>
<reference evidence="5 6" key="1">
    <citation type="journal article" date="2014" name="BMC Genomics">
        <title>Comparison of environmental and isolate Sulfobacillus genomes reveals diverse carbon, sulfur, nitrogen, and hydrogen metabolisms.</title>
        <authorList>
            <person name="Justice N.B."/>
            <person name="Norman A."/>
            <person name="Brown C.T."/>
            <person name="Singh A."/>
            <person name="Thomas B.C."/>
            <person name="Banfield J.F."/>
        </authorList>
    </citation>
    <scope>NUCLEOTIDE SEQUENCE [LARGE SCALE GENOMIC DNA]</scope>
    <source>
        <strain evidence="5">AMDSBA3</strain>
    </source>
</reference>
<evidence type="ECO:0000256" key="3">
    <source>
        <dbReference type="ARBA" id="ARBA00023163"/>
    </source>
</evidence>
<dbReference type="CDD" id="cd07377">
    <property type="entry name" value="WHTH_GntR"/>
    <property type="match status" value="1"/>
</dbReference>
<dbReference type="Pfam" id="PF07729">
    <property type="entry name" value="FCD"/>
    <property type="match status" value="1"/>
</dbReference>
<dbReference type="InterPro" id="IPR036390">
    <property type="entry name" value="WH_DNA-bd_sf"/>
</dbReference>
<protein>
    <recommendedName>
        <fullName evidence="4">HTH gntR-type domain-containing protein</fullName>
    </recommendedName>
</protein>
<gene>
    <name evidence="5" type="ORF">C7B45_12485</name>
</gene>
<dbReference type="Gene3D" id="1.20.120.530">
    <property type="entry name" value="GntR ligand-binding domain-like"/>
    <property type="match status" value="1"/>
</dbReference>
<evidence type="ECO:0000313" key="6">
    <source>
        <dbReference type="Proteomes" id="UP000241848"/>
    </source>
</evidence>
<dbReference type="PROSITE" id="PS50949">
    <property type="entry name" value="HTH_GNTR"/>
    <property type="match status" value="1"/>
</dbReference>
<evidence type="ECO:0000259" key="4">
    <source>
        <dbReference type="PROSITE" id="PS50949"/>
    </source>
</evidence>
<keyword evidence="3" id="KW-0804">Transcription</keyword>
<dbReference type="GO" id="GO:0003700">
    <property type="term" value="F:DNA-binding transcription factor activity"/>
    <property type="evidence" value="ECO:0007669"/>
    <property type="project" value="InterPro"/>
</dbReference>
<dbReference type="InterPro" id="IPR036388">
    <property type="entry name" value="WH-like_DNA-bd_sf"/>
</dbReference>
<keyword evidence="1" id="KW-0805">Transcription regulation</keyword>
<dbReference type="PANTHER" id="PTHR43537">
    <property type="entry name" value="TRANSCRIPTIONAL REGULATOR, GNTR FAMILY"/>
    <property type="match status" value="1"/>
</dbReference>
<dbReference type="SUPFAM" id="SSF46785">
    <property type="entry name" value="Winged helix' DNA-binding domain"/>
    <property type="match status" value="1"/>
</dbReference>
<dbReference type="InterPro" id="IPR000524">
    <property type="entry name" value="Tscrpt_reg_HTH_GntR"/>
</dbReference>
<dbReference type="InterPro" id="IPR008920">
    <property type="entry name" value="TF_FadR/GntR_C"/>
</dbReference>
<dbReference type="InterPro" id="IPR011711">
    <property type="entry name" value="GntR_C"/>
</dbReference>
<proteinExistence type="predicted"/>
<dbReference type="EMBL" id="PXYV01000044">
    <property type="protein sequence ID" value="PSR21047.1"/>
    <property type="molecule type" value="Genomic_DNA"/>
</dbReference>
<name>A0A2T2WFL9_9FIRM</name>
<dbReference type="SMART" id="SM00895">
    <property type="entry name" value="FCD"/>
    <property type="match status" value="1"/>
</dbReference>
<dbReference type="SMART" id="SM00345">
    <property type="entry name" value="HTH_GNTR"/>
    <property type="match status" value="1"/>
</dbReference>
<dbReference type="SUPFAM" id="SSF48008">
    <property type="entry name" value="GntR ligand-binding domain-like"/>
    <property type="match status" value="1"/>
</dbReference>
<dbReference type="PRINTS" id="PR00035">
    <property type="entry name" value="HTHGNTR"/>
</dbReference>
<evidence type="ECO:0000256" key="2">
    <source>
        <dbReference type="ARBA" id="ARBA00023125"/>
    </source>
</evidence>
<dbReference type="AlphaFoldDB" id="A0A2T2WFL9"/>
<feature type="domain" description="HTH gntR-type" evidence="4">
    <location>
        <begin position="29"/>
        <end position="97"/>
    </location>
</feature>
<dbReference type="Proteomes" id="UP000241848">
    <property type="component" value="Unassembled WGS sequence"/>
</dbReference>
<keyword evidence="2" id="KW-0238">DNA-binding</keyword>
<dbReference type="Gene3D" id="1.10.10.10">
    <property type="entry name" value="Winged helix-like DNA-binding domain superfamily/Winged helix DNA-binding domain"/>
    <property type="match status" value="1"/>
</dbReference>
<sequence>MVYFEQAGVWFSLTITGVFQLKFEPIRPISLVDMIVHRLEEMMLQGELSPGERLPPERDLARSMQVSRTSLRQALAILKNRGLIHVRAGSGSYTQAEPGALVITDLAGELGSFKERVLNPMEVRRLLEPQIARLAGERATSEDVEIMALLIAAQERQAAAGKIFIEEDIAFHQQIVISINNQILLRIMDDVQLRLRDSREISLSSPAGAQASLEGHKRIYDAIRNHQPDAAYEAMANHIETVANLILANLTHERRSAPSHD</sequence>
<dbReference type="PANTHER" id="PTHR43537:SF5">
    <property type="entry name" value="UXU OPERON TRANSCRIPTIONAL REGULATOR"/>
    <property type="match status" value="1"/>
</dbReference>
<evidence type="ECO:0000256" key="1">
    <source>
        <dbReference type="ARBA" id="ARBA00023015"/>
    </source>
</evidence>